<dbReference type="AlphaFoldDB" id="A0A1I2D778"/>
<sequence>MTQPNRPGKRPTPPLPDLADNLPGPFIDEFVPEVSYKHRGASFAAVAFYRNGGHSVITVNGSKDHNKPTFGKPRSICRIARGRYQASFEMLLPTLGDHADFSCGVDVEWEVADFHLAAEKRVKDVEMLLRPRLLDRLRIITRRHGLGGAQAADEAIQRELSSGKWETFGSEFGLTTEVFVRIDLGRAAAEHNADMVGVGHGATVQLAIDQAAAARVQANLPAARDLIAQGETERYAYLLAREPERAEDILRALQVQAREQRTGALEYLKHLIDQGVVQRHQIDSSVQTLLDYARTVGDAALGGGLVAAPTALPATGLPTPPVPVPQVLLQPTGSPPEDARPQPPATPPPAAPPAYTAAPPRPPAPPTVPAPAAPAASATPAADDATATAPQQQPTRPAGSGGTGTGKVDYVRKSRPARGGRR</sequence>
<feature type="compositionally biased region" description="Pro residues" evidence="1">
    <location>
        <begin position="359"/>
        <end position="372"/>
    </location>
</feature>
<dbReference type="STRING" id="380248.SAMN05216251_105112"/>
<gene>
    <name evidence="2" type="ORF">SAMN05216251_105112</name>
</gene>
<dbReference type="Proteomes" id="UP000199323">
    <property type="component" value="Unassembled WGS sequence"/>
</dbReference>
<evidence type="ECO:0000313" key="3">
    <source>
        <dbReference type="Proteomes" id="UP000199323"/>
    </source>
</evidence>
<dbReference type="RefSeq" id="WP_093713140.1">
    <property type="nucleotide sequence ID" value="NZ_FONG01000005.1"/>
</dbReference>
<proteinExistence type="predicted"/>
<dbReference type="EMBL" id="FONG01000005">
    <property type="protein sequence ID" value="SFE76369.1"/>
    <property type="molecule type" value="Genomic_DNA"/>
</dbReference>
<feature type="region of interest" description="Disordered" evidence="1">
    <location>
        <begin position="317"/>
        <end position="422"/>
    </location>
</feature>
<feature type="compositionally biased region" description="Low complexity" evidence="1">
    <location>
        <begin position="373"/>
        <end position="398"/>
    </location>
</feature>
<evidence type="ECO:0000256" key="1">
    <source>
        <dbReference type="SAM" id="MobiDB-lite"/>
    </source>
</evidence>
<organism evidence="2 3">
    <name type="scientific">Actinacidiphila alni</name>
    <dbReference type="NCBI Taxonomy" id="380248"/>
    <lineage>
        <taxon>Bacteria</taxon>
        <taxon>Bacillati</taxon>
        <taxon>Actinomycetota</taxon>
        <taxon>Actinomycetes</taxon>
        <taxon>Kitasatosporales</taxon>
        <taxon>Streptomycetaceae</taxon>
        <taxon>Actinacidiphila</taxon>
    </lineage>
</organism>
<evidence type="ECO:0008006" key="4">
    <source>
        <dbReference type="Google" id="ProtNLM"/>
    </source>
</evidence>
<dbReference type="OrthoDB" id="3868008at2"/>
<feature type="region of interest" description="Disordered" evidence="1">
    <location>
        <begin position="1"/>
        <end position="20"/>
    </location>
</feature>
<feature type="compositionally biased region" description="Pro residues" evidence="1">
    <location>
        <begin position="341"/>
        <end position="352"/>
    </location>
</feature>
<keyword evidence="3" id="KW-1185">Reference proteome</keyword>
<feature type="compositionally biased region" description="Basic residues" evidence="1">
    <location>
        <begin position="413"/>
        <end position="422"/>
    </location>
</feature>
<name>A0A1I2D778_9ACTN</name>
<protein>
    <recommendedName>
        <fullName evidence="4">PE-PGRS family protein</fullName>
    </recommendedName>
</protein>
<reference evidence="2 3" key="1">
    <citation type="submission" date="2016-10" db="EMBL/GenBank/DDBJ databases">
        <authorList>
            <person name="de Groot N.N."/>
        </authorList>
    </citation>
    <scope>NUCLEOTIDE SEQUENCE [LARGE SCALE GENOMIC DNA]</scope>
    <source>
        <strain evidence="2 3">CGMCC 4.3510</strain>
    </source>
</reference>
<evidence type="ECO:0000313" key="2">
    <source>
        <dbReference type="EMBL" id="SFE76369.1"/>
    </source>
</evidence>
<feature type="compositionally biased region" description="Low complexity" evidence="1">
    <location>
        <begin position="325"/>
        <end position="336"/>
    </location>
</feature>
<accession>A0A1I2D778</accession>